<comment type="caution">
    <text evidence="1">The sequence shown here is derived from an EMBL/GenBank/DDBJ whole genome shotgun (WGS) entry which is preliminary data.</text>
</comment>
<dbReference type="PANTHER" id="PTHR46579">
    <property type="entry name" value="F5/8 TYPE C DOMAIN-CONTAINING PROTEIN-RELATED"/>
    <property type="match status" value="1"/>
</dbReference>
<dbReference type="Pfam" id="PF02992">
    <property type="entry name" value="Transposase_21"/>
    <property type="match status" value="1"/>
</dbReference>
<evidence type="ECO:0008006" key="3">
    <source>
        <dbReference type="Google" id="ProtNLM"/>
    </source>
</evidence>
<accession>A0A8H7QFK1</accession>
<dbReference type="Proteomes" id="UP000603453">
    <property type="component" value="Unassembled WGS sequence"/>
</dbReference>
<organism evidence="1 2">
    <name type="scientific">Mucor saturninus</name>
    <dbReference type="NCBI Taxonomy" id="64648"/>
    <lineage>
        <taxon>Eukaryota</taxon>
        <taxon>Fungi</taxon>
        <taxon>Fungi incertae sedis</taxon>
        <taxon>Mucoromycota</taxon>
        <taxon>Mucoromycotina</taxon>
        <taxon>Mucoromycetes</taxon>
        <taxon>Mucorales</taxon>
        <taxon>Mucorineae</taxon>
        <taxon>Mucoraceae</taxon>
        <taxon>Mucor</taxon>
    </lineage>
</organism>
<proteinExistence type="predicted"/>
<sequence>MYNTFNNEVQCQCSVCSLDVQGFVAVSAQTARRHADNDLVRHFMQTASSLSAEAIQMENDNNMEIDAEVHDVDAHVESENEDEDIIELDTMEGSEYEAEEFEEQFSSSNMPADNTHAFIAAFATFFISKYVVNSGGAILIKFLNEVLAHFGESFRLPLSLSGLSSMTGFNQVCKGVQRYVVCGECHKTYMEFDGVPQCCNFRRLSGGICGADLFKPSRNVALPKKVYMYNSLISALSVLFCRPGFESSINHWRHRQQVAGMMFDVYDGAKWSNLEDSNGQQFVAHERSIMLTLNIDWFQPFDGVTYSCGAIYMSINNLPRDERYKKENTILVGLMPGPKEAKTSEINHYLRPLVAELQSLYVGVVIPTVRCPSGALVRAALFLVACDIPAARKTCGFTSHMSTNACHKCNRQFSHLPGNGGVDYSGFVFSEWVPRTEADNRRDALAWKRASSEADQKRMEKENGVRWSELHNLEYFNVVECTIIDPMHNLFLGTSKRVMEKWRSAGLITNRDLADMQQEADNMVLPPDMSTLKKKIGKDFPFMKADEWKSWCLVYSPVLLKDRLPRDNLDNWMCFVNACRYLSKPSISEDELAEAHFCLELFGQGCQNLYGADFISPNMHLHLHLHETIVNFGPVYGYWLFSFERYNGVLKNYTTNKRDGFEATFMRKYLEDSCKVDIACRMMAVIGNASYIALLSELVEFTPPPAPIVHASTATTTVTTAPYFQVASPRFDLKVFLDSAQFSTVNIKGNEPLPSSAFPLSLGQYERMVEEEYEHLLEFYRDSYDDDSLRSYQQASFGNVFVNNMIQKFPSINLLGQIYKGSNGAVRRGSYIQAIFQENNDRGISAFTGQIQYLFVNSLVNPQTLQPDNHTFAYVKWYRSSGLNTRSDEGIELNEFAFARGDYQNILPVHRILLSVAIGEHTTETGNVKMIVAPVLRKIYA</sequence>
<reference evidence="1" key="1">
    <citation type="submission" date="2020-12" db="EMBL/GenBank/DDBJ databases">
        <title>Metabolic potential, ecology and presence of endohyphal bacteria is reflected in genomic diversity of Mucoromycotina.</title>
        <authorList>
            <person name="Muszewska A."/>
            <person name="Okrasinska A."/>
            <person name="Steczkiewicz K."/>
            <person name="Drgas O."/>
            <person name="Orlowska M."/>
            <person name="Perlinska-Lenart U."/>
            <person name="Aleksandrzak-Piekarczyk T."/>
            <person name="Szatraj K."/>
            <person name="Zielenkiewicz U."/>
            <person name="Pilsyk S."/>
            <person name="Malc E."/>
            <person name="Mieczkowski P."/>
            <person name="Kruszewska J.S."/>
            <person name="Biernat P."/>
            <person name="Pawlowska J."/>
        </authorList>
    </citation>
    <scope>NUCLEOTIDE SEQUENCE</scope>
    <source>
        <strain evidence="1">WA0000017839</strain>
    </source>
</reference>
<dbReference type="InterPro" id="IPR004242">
    <property type="entry name" value="Transposase_21"/>
</dbReference>
<dbReference type="PANTHER" id="PTHR46579:SF2">
    <property type="entry name" value="C2H2-TYPE DOMAIN-CONTAINING PROTEIN"/>
    <property type="match status" value="1"/>
</dbReference>
<gene>
    <name evidence="1" type="ORF">INT47_010971</name>
</gene>
<name>A0A8H7QFK1_9FUNG</name>
<dbReference type="OrthoDB" id="3247418at2759"/>
<keyword evidence="2" id="KW-1185">Reference proteome</keyword>
<evidence type="ECO:0000313" key="2">
    <source>
        <dbReference type="Proteomes" id="UP000603453"/>
    </source>
</evidence>
<dbReference type="AlphaFoldDB" id="A0A8H7QFK1"/>
<protein>
    <recommendedName>
        <fullName evidence="3">Transposase domain-containing protein</fullName>
    </recommendedName>
</protein>
<dbReference type="EMBL" id="JAEPRD010000400">
    <property type="protein sequence ID" value="KAG2191502.1"/>
    <property type="molecule type" value="Genomic_DNA"/>
</dbReference>
<evidence type="ECO:0000313" key="1">
    <source>
        <dbReference type="EMBL" id="KAG2191502.1"/>
    </source>
</evidence>